<organism evidence="4 5">
    <name type="scientific">Luteimonas composti</name>
    <dbReference type="NCBI Taxonomy" id="398257"/>
    <lineage>
        <taxon>Bacteria</taxon>
        <taxon>Pseudomonadati</taxon>
        <taxon>Pseudomonadota</taxon>
        <taxon>Gammaproteobacteria</taxon>
        <taxon>Lysobacterales</taxon>
        <taxon>Lysobacteraceae</taxon>
        <taxon>Luteimonas</taxon>
    </lineage>
</organism>
<feature type="domain" description="Beta-lactamase-related" evidence="2">
    <location>
        <begin position="42"/>
        <end position="344"/>
    </location>
</feature>
<evidence type="ECO:0000259" key="2">
    <source>
        <dbReference type="Pfam" id="PF00144"/>
    </source>
</evidence>
<evidence type="ECO:0000313" key="4">
    <source>
        <dbReference type="EMBL" id="MDH7454339.1"/>
    </source>
</evidence>
<dbReference type="RefSeq" id="WP_280943554.1">
    <property type="nucleotide sequence ID" value="NZ_JARYGX010000027.1"/>
</dbReference>
<keyword evidence="5" id="KW-1185">Reference proteome</keyword>
<dbReference type="InterPro" id="IPR023650">
    <property type="entry name" value="Beta-lactam_class-A_AS"/>
</dbReference>
<dbReference type="SUPFAM" id="SSF56601">
    <property type="entry name" value="beta-lactamase/transpeptidase-like"/>
    <property type="match status" value="1"/>
</dbReference>
<reference evidence="4" key="1">
    <citation type="journal article" date="2007" name="Int. J. Syst. Evol. Microbiol.">
        <title>Luteimonas composti sp. nov., a moderately thermophilic bacterium isolated from food waste.</title>
        <authorList>
            <person name="Young C.C."/>
            <person name="Kampfer P."/>
            <person name="Chen W.M."/>
            <person name="Yen W.S."/>
            <person name="Arun A.B."/>
            <person name="Lai W.A."/>
            <person name="Shen F.T."/>
            <person name="Rekha P.D."/>
            <person name="Lin K.Y."/>
            <person name="Chou J.H."/>
        </authorList>
    </citation>
    <scope>NUCLEOTIDE SEQUENCE</scope>
    <source>
        <strain evidence="4">CC-YY355</strain>
    </source>
</reference>
<feature type="chain" id="PRO_5045054297" evidence="1">
    <location>
        <begin position="21"/>
        <end position="557"/>
    </location>
</feature>
<reference evidence="4" key="2">
    <citation type="submission" date="2023-04" db="EMBL/GenBank/DDBJ databases">
        <authorList>
            <person name="Sun J.-Q."/>
        </authorList>
    </citation>
    <scope>NUCLEOTIDE SEQUENCE</scope>
    <source>
        <strain evidence="4">CC-YY355</strain>
    </source>
</reference>
<keyword evidence="4" id="KW-0378">Hydrolase</keyword>
<evidence type="ECO:0000256" key="1">
    <source>
        <dbReference type="SAM" id="SignalP"/>
    </source>
</evidence>
<dbReference type="Gene3D" id="3.40.710.10">
    <property type="entry name" value="DD-peptidase/beta-lactamase superfamily"/>
    <property type="match status" value="1"/>
</dbReference>
<gene>
    <name evidence="4" type="ORF">QF205_14860</name>
</gene>
<dbReference type="InterPro" id="IPR012338">
    <property type="entry name" value="Beta-lactam/transpept-like"/>
</dbReference>
<keyword evidence="1" id="KW-0732">Signal</keyword>
<dbReference type="InterPro" id="IPR050491">
    <property type="entry name" value="AmpC-like"/>
</dbReference>
<dbReference type="EMBL" id="JARYGX010000027">
    <property type="protein sequence ID" value="MDH7454339.1"/>
    <property type="molecule type" value="Genomic_DNA"/>
</dbReference>
<accession>A0ABT6MUM1</accession>
<sequence length="557" mass="59190">MRLLASLSLLLLPLVCDAAAALPSKAEVDRFAAAALARNCDPAAPGMAVLVARGDEVLHRSACGRASLELDVPLSADHVFRIGSVTKQFAAAAVLKLAEEGRLSLDDPLTRFVPGYPGGNAITVRMLLDHTSGIRSYTGIPAIMSGGGIMRDLSTAALIDSFKDEAAEFAPGEGWAYNNSGYVLVGAVIEAAAGKPWHAYLEEAFFAPLGMERTGYGNEAEAVIAGHVGGYTLNGERWARARYLSMTQPHAAGALVSTVDDLLKWNRALHEGRVLREASYAAMTTPAGKAAENNYGFGISAGTLRGKPKLEHGGGIFGFSASLLYLPQDEVSVAVLYNADAGRPGMLGTGRVAQLLAAHAIGKPYPEKKAIEVDEATLRGYEGVYRIDEGSARVLRLTGGRLTSQRSGGQAYPLVPVAADTFLFEEGFSRIVFERDSGGEVVAMRFFAEDEGEGERIARSDEPLPAARTEVDLPRAALERIAGEYVFQGAVLTVFLEGDTPRAQLSGQPAFEIFAESETVFFLKVVDASLRFAPDTGTPATVTLSQGGRDTVFTRKD</sequence>
<dbReference type="Pfam" id="PF11954">
    <property type="entry name" value="DUF3471"/>
    <property type="match status" value="1"/>
</dbReference>
<dbReference type="GO" id="GO:0016787">
    <property type="term" value="F:hydrolase activity"/>
    <property type="evidence" value="ECO:0007669"/>
    <property type="project" value="UniProtKB-KW"/>
</dbReference>
<evidence type="ECO:0000259" key="3">
    <source>
        <dbReference type="Pfam" id="PF11954"/>
    </source>
</evidence>
<dbReference type="PANTHER" id="PTHR46825">
    <property type="entry name" value="D-ALANYL-D-ALANINE-CARBOXYPEPTIDASE/ENDOPEPTIDASE AMPH"/>
    <property type="match status" value="1"/>
</dbReference>
<evidence type="ECO:0000313" key="5">
    <source>
        <dbReference type="Proteomes" id="UP001160550"/>
    </source>
</evidence>
<feature type="domain" description="Peptidase S12 Pab87-related C-terminal" evidence="3">
    <location>
        <begin position="368"/>
        <end position="455"/>
    </location>
</feature>
<dbReference type="InterPro" id="IPR021860">
    <property type="entry name" value="Peptidase_S12_Pab87-rel_C"/>
</dbReference>
<dbReference type="PANTHER" id="PTHR46825:SF9">
    <property type="entry name" value="BETA-LACTAMASE-RELATED DOMAIN-CONTAINING PROTEIN"/>
    <property type="match status" value="1"/>
</dbReference>
<dbReference type="InterPro" id="IPR001466">
    <property type="entry name" value="Beta-lactam-related"/>
</dbReference>
<feature type="signal peptide" evidence="1">
    <location>
        <begin position="1"/>
        <end position="20"/>
    </location>
</feature>
<protein>
    <submittedName>
        <fullName evidence="4">Serine hydrolase</fullName>
    </submittedName>
</protein>
<dbReference type="Proteomes" id="UP001160550">
    <property type="component" value="Unassembled WGS sequence"/>
</dbReference>
<comment type="caution">
    <text evidence="4">The sequence shown here is derived from an EMBL/GenBank/DDBJ whole genome shotgun (WGS) entry which is preliminary data.</text>
</comment>
<dbReference type="PROSITE" id="PS00146">
    <property type="entry name" value="BETA_LACTAMASE_A"/>
    <property type="match status" value="1"/>
</dbReference>
<name>A0ABT6MUM1_9GAMM</name>
<dbReference type="Pfam" id="PF00144">
    <property type="entry name" value="Beta-lactamase"/>
    <property type="match status" value="1"/>
</dbReference>
<proteinExistence type="predicted"/>